<proteinExistence type="predicted"/>
<evidence type="ECO:0000256" key="3">
    <source>
        <dbReference type="PROSITE-ProRule" id="PRU00176"/>
    </source>
</evidence>
<dbReference type="FunFam" id="3.30.70.330:FF:000040">
    <property type="entry name" value="Heterogeneous nuclear ribonucleoprotein A2/B1"/>
    <property type="match status" value="1"/>
</dbReference>
<evidence type="ECO:0000256" key="2">
    <source>
        <dbReference type="ARBA" id="ARBA00022884"/>
    </source>
</evidence>
<dbReference type="SMART" id="SM00360">
    <property type="entry name" value="RRM"/>
    <property type="match status" value="1"/>
</dbReference>
<dbReference type="GO" id="GO:0006417">
    <property type="term" value="P:regulation of translation"/>
    <property type="evidence" value="ECO:0007669"/>
    <property type="project" value="TreeGrafter"/>
</dbReference>
<feature type="domain" description="RRM" evidence="4">
    <location>
        <begin position="10"/>
        <end position="86"/>
    </location>
</feature>
<name>R1CA19_EMIHU</name>
<evidence type="ECO:0000313" key="5">
    <source>
        <dbReference type="EMBL" id="EOD19167.1"/>
    </source>
</evidence>
<dbReference type="RefSeq" id="XP_005771596.1">
    <property type="nucleotide sequence ID" value="XM_005771539.1"/>
</dbReference>
<dbReference type="InterPro" id="IPR012677">
    <property type="entry name" value="Nucleotide-bd_a/b_plait_sf"/>
</dbReference>
<dbReference type="PROSITE" id="PS50102">
    <property type="entry name" value="RRM"/>
    <property type="match status" value="1"/>
</dbReference>
<keyword evidence="1" id="KW-0677">Repeat</keyword>
<dbReference type="AlphaFoldDB" id="R1CA19"/>
<dbReference type="PANTHER" id="PTHR48032:SF6">
    <property type="entry name" value="RNA-BINDING (RRM_RBD_RNP MOTIFS) FAMILY PROTEIN"/>
    <property type="match status" value="1"/>
</dbReference>
<dbReference type="Gene3D" id="3.30.70.330">
    <property type="match status" value="1"/>
</dbReference>
<dbReference type="EMBL" id="KB866324">
    <property type="protein sequence ID" value="EOD19167.1"/>
    <property type="molecule type" value="Genomic_DNA"/>
</dbReference>
<dbReference type="GO" id="GO:0003729">
    <property type="term" value="F:mRNA binding"/>
    <property type="evidence" value="ECO:0007669"/>
    <property type="project" value="TreeGrafter"/>
</dbReference>
<feature type="non-terminal residue" evidence="5">
    <location>
        <position position="129"/>
    </location>
</feature>
<accession>R1CA19</accession>
<dbReference type="HOGENOM" id="CLU_012062_1_5_1"/>
<sequence>MSPGKELEMGKVFVGGLSRDTTTTGLRCYFEQFGHISDCVVMKDRSTGAPRGFGFVTYRHQNVADHVVAQRHLIDGKEVEAKPAVPRDSDSLARPALVAPVVPSVPPVPAPPVGREVRAGELKIFVGGL</sequence>
<dbReference type="Pfam" id="PF00076">
    <property type="entry name" value="RRM_1"/>
    <property type="match status" value="1"/>
</dbReference>
<reference evidence="5" key="1">
    <citation type="submission" date="2012-07" db="EMBL/GenBank/DDBJ databases">
        <title>Genome variability drives Emilianias global distribution.</title>
        <authorList>
            <consortium name="DOE Joint Genome Institute"/>
            <person name="Read B."/>
            <person name="Kegel J."/>
            <person name="Klute M."/>
            <person name="Kuo A."/>
            <person name="Lefebvre S.C."/>
            <person name="Maumus F."/>
            <person name="Mayer C."/>
            <person name="Miller J."/>
            <person name="Allen A."/>
            <person name="Bidle K."/>
            <person name="Borodovsky M."/>
            <person name="Bowler C."/>
            <person name="Brownlee C."/>
            <person name="Claverie J.-M."/>
            <person name="Cock M."/>
            <person name="De Vargas C."/>
            <person name="Elias M."/>
            <person name="Frickenhaus S."/>
            <person name="Gladyshev V.N."/>
            <person name="Gonzalez K."/>
            <person name="Guda C."/>
            <person name="Hadaegh A."/>
            <person name="Herman E."/>
            <person name="Iglesias-Rodriguez D."/>
            <person name="Jones B."/>
            <person name="Lawson T."/>
            <person name="Leese F."/>
            <person name="Lin Y.-C."/>
            <person name="Lindquist E."/>
            <person name="Lobanov A."/>
            <person name="Lucas S."/>
            <person name="Malik S.-H.B."/>
            <person name="Marsh M.E."/>
            <person name="Mock T."/>
            <person name="Monier A."/>
            <person name="Moreau H."/>
            <person name="Mueller-Roeber B."/>
            <person name="Napier J."/>
            <person name="Ogata H."/>
            <person name="Parker M."/>
            <person name="Probert I."/>
            <person name="Quesneville H."/>
            <person name="Raines C."/>
            <person name="Rensing S."/>
            <person name="Riano-Pachon D.M."/>
            <person name="Richier S."/>
            <person name="Rokitta S."/>
            <person name="Salamov A."/>
            <person name="Sarno A.F."/>
            <person name="Schmutz J."/>
            <person name="Schroeder D."/>
            <person name="Shiraiwa Y."/>
            <person name="Soanes D.M."/>
            <person name="Valentin K."/>
            <person name="Van Der Giezen M."/>
            <person name="Van Der Peer Y."/>
            <person name="Vardi A."/>
            <person name="Verret F."/>
            <person name="Von Dassow P."/>
            <person name="Wheeler G."/>
            <person name="Williams B."/>
            <person name="Wilson W."/>
            <person name="Wolfe G."/>
            <person name="Wurch L.L."/>
            <person name="Young J."/>
            <person name="Dacks J.B."/>
            <person name="Delwiche C.F."/>
            <person name="Dyhrman S."/>
            <person name="Glockner G."/>
            <person name="John U."/>
            <person name="Richards T."/>
            <person name="Worden A.Z."/>
            <person name="Zhang X."/>
            <person name="Grigoriev I.V."/>
        </authorList>
    </citation>
    <scope>NUCLEOTIDE SEQUENCE</scope>
    <source>
        <strain evidence="5">CCMP1516</strain>
    </source>
</reference>
<evidence type="ECO:0000259" key="4">
    <source>
        <dbReference type="PROSITE" id="PS50102"/>
    </source>
</evidence>
<dbReference type="SUPFAM" id="SSF54928">
    <property type="entry name" value="RNA-binding domain, RBD"/>
    <property type="match status" value="1"/>
</dbReference>
<dbReference type="KEGG" id="ehx:EMIHUDRAFT_255719"/>
<evidence type="ECO:0000256" key="1">
    <source>
        <dbReference type="ARBA" id="ARBA00022737"/>
    </source>
</evidence>
<dbReference type="InterPro" id="IPR035979">
    <property type="entry name" value="RBD_domain_sf"/>
</dbReference>
<organism evidence="5">
    <name type="scientific">Emiliania huxleyi</name>
    <name type="common">Coccolithophore</name>
    <name type="synonym">Pontosphaera huxleyi</name>
    <dbReference type="NCBI Taxonomy" id="2903"/>
    <lineage>
        <taxon>Eukaryota</taxon>
        <taxon>Haptista</taxon>
        <taxon>Haptophyta</taxon>
        <taxon>Prymnesiophyceae</taxon>
        <taxon>Isochrysidales</taxon>
        <taxon>Noelaerhabdaceae</taxon>
        <taxon>Emiliania</taxon>
    </lineage>
</organism>
<dbReference type="PANTHER" id="PTHR48032">
    <property type="entry name" value="RNA-BINDING PROTEIN MUSASHI HOMOLOG RBP6"/>
    <property type="match status" value="1"/>
</dbReference>
<protein>
    <recommendedName>
        <fullName evidence="4">RRM domain-containing protein</fullName>
    </recommendedName>
</protein>
<dbReference type="GeneID" id="17264715"/>
<keyword evidence="2 3" id="KW-0694">RNA-binding</keyword>
<gene>
    <name evidence="5" type="ORF">EMIHUDRAFT_255719</name>
</gene>
<dbReference type="InterPro" id="IPR000504">
    <property type="entry name" value="RRM_dom"/>
</dbReference>